<reference evidence="1" key="2">
    <citation type="journal article" date="2000" name="Genome Res.">
        <title>Normalization and subtraction of cap-trapper-selected cDNAs to prepare full-length cDNA libraries for rapid discovery of new genes.</title>
        <authorList>
            <person name="Carninci P."/>
            <person name="Shibata Y."/>
            <person name="Hayatsu N."/>
            <person name="Sugahara Y."/>
            <person name="Shibata K."/>
            <person name="Itoh M."/>
            <person name="Konno H."/>
            <person name="Okazaki Y."/>
            <person name="Muramatsu M."/>
            <person name="Hayashizaki Y."/>
        </authorList>
    </citation>
    <scope>NUCLEOTIDE SEQUENCE</scope>
    <source>
        <strain evidence="1">C57BL/6J</strain>
        <tissue evidence="1">Head</tissue>
    </source>
</reference>
<dbReference type="AlphaFoldDB" id="Q8BKY3"/>
<reference evidence="1" key="4">
    <citation type="journal article" date="2001" name="Nature">
        <title>Functional annotation of a full-length mouse cDNA collection.</title>
        <authorList>
            <consortium name="The RIKEN Genome Exploration Research Group Phase II Team and the FANTOM Consortium"/>
        </authorList>
    </citation>
    <scope>NUCLEOTIDE SEQUENCE</scope>
    <source>
        <strain evidence="1">C57BL/6J</strain>
        <tissue evidence="1">Head</tissue>
    </source>
</reference>
<reference evidence="1" key="6">
    <citation type="journal article" date="2002" name="Nature">
        <title>Analysis of the mouse transcriptome based on functional annotation of 60,770 full-length cDNAs.</title>
        <authorList>
            <consortium name="The FANTOM Consortium and the RIKEN Genome Exploration Research Group Phase I and II Team"/>
        </authorList>
    </citation>
    <scope>NUCLEOTIDE SEQUENCE</scope>
    <source>
        <strain evidence="1">C57BL/6J</strain>
        <tissue evidence="1">Head</tissue>
    </source>
</reference>
<dbReference type="EMBL" id="AK048166">
    <property type="protein sequence ID" value="BAC33264.1"/>
    <property type="molecule type" value="mRNA"/>
</dbReference>
<name>Q8BKY3_MOUSE</name>
<evidence type="ECO:0000313" key="1">
    <source>
        <dbReference type="EMBL" id="BAC33264.1"/>
    </source>
</evidence>
<reference evidence="1" key="1">
    <citation type="journal article" date="1999" name="Methods Enzymol.">
        <title>High-efficiency full-length cDNA cloning.</title>
        <authorList>
            <person name="Carninci P."/>
            <person name="Hayashizaki Y."/>
        </authorList>
    </citation>
    <scope>NUCLEOTIDE SEQUENCE</scope>
    <source>
        <strain evidence="1">C57BL/6J</strain>
        <tissue evidence="1">Head</tissue>
    </source>
</reference>
<proteinExistence type="evidence at transcript level"/>
<reference evidence="1" key="7">
    <citation type="journal article" date="2005" name="Science">
        <title>The Transcriptional Landscape of the Mammalian Genome.</title>
        <authorList>
            <consortium name="The FANTOM Consortium"/>
            <consortium name="Riken Genome Exploration Research Group and Genome Science Group (Genome Network Project Core Group)"/>
        </authorList>
    </citation>
    <scope>NUCLEOTIDE SEQUENCE</scope>
    <source>
        <strain evidence="1">C57BL/6J</strain>
        <tissue evidence="1">Head</tissue>
    </source>
</reference>
<sequence length="118" mass="13449">MFSSNCSKYDRETHFQDTHLAWNRAILDPLQFPPHPIRSNRAKLVLALLCPGRSDLSCSHVFSNYGGPVNSIFLLALMSRTVSRIFFQHHHISASWACFRPPSASCNLPQITSCWTWC</sequence>
<reference evidence="1" key="8">
    <citation type="journal article" date="2005" name="Science">
        <title>Antisense Transcription in the Mammalian Transcriptome.</title>
        <authorList>
            <consortium name="RIKEN Genome Exploration Research Group and Genome Science Group (Genome Network Project Core Group) and the FANTOM Consortium"/>
        </authorList>
    </citation>
    <scope>NUCLEOTIDE SEQUENCE</scope>
    <source>
        <strain evidence="1">C57BL/6J</strain>
        <tissue evidence="1">Head</tissue>
    </source>
</reference>
<reference evidence="1" key="5">
    <citation type="submission" date="2001-07" db="EMBL/GenBank/DDBJ databases">
        <authorList>
            <person name="Adachi J."/>
            <person name="Aizawa K."/>
            <person name="Akimura T."/>
            <person name="Arakawa T."/>
            <person name="Bono H."/>
            <person name="Carninci P."/>
            <person name="Fukuda S."/>
            <person name="Furuno M."/>
            <person name="Hanagaki T."/>
            <person name="Hara A."/>
            <person name="Hashizume W."/>
            <person name="Hayashida K."/>
            <person name="Hayatsu N."/>
            <person name="Hiramoto K."/>
            <person name="Hiraoka T."/>
            <person name="Hirozane T."/>
            <person name="Hori F."/>
            <person name="Imotani K."/>
            <person name="Ishii Y."/>
            <person name="Itoh M."/>
            <person name="Kagawa I."/>
            <person name="Kasukawa T."/>
            <person name="Katoh H."/>
            <person name="Kawai J."/>
            <person name="Kojima Y."/>
            <person name="Kondo S."/>
            <person name="Konno H."/>
            <person name="Kouda M."/>
            <person name="Koya S."/>
            <person name="Kurihara C."/>
            <person name="Matsuyama T."/>
            <person name="Miyazaki A."/>
            <person name="Murata M."/>
            <person name="Nakamura M."/>
            <person name="Nishi K."/>
            <person name="Nomura K."/>
            <person name="Numazaki R."/>
            <person name="Ohno M."/>
            <person name="Ohsato N."/>
            <person name="Okazaki Y."/>
            <person name="Saito R."/>
            <person name="Saitoh H."/>
            <person name="Sakai C."/>
            <person name="Sakai K."/>
            <person name="Sakazume N."/>
            <person name="Sano H."/>
            <person name="Sasaki D."/>
            <person name="Shibata K."/>
            <person name="Shinagawa A."/>
            <person name="Shiraki T."/>
            <person name="Sogabe Y."/>
            <person name="Tagami M."/>
            <person name="Tagawa A."/>
            <person name="Takahashi F."/>
            <person name="Takaku-Akahira S."/>
            <person name="Takeda Y."/>
            <person name="Tanaka T."/>
            <person name="Tomaru A."/>
            <person name="Toya T."/>
            <person name="Yasunishi A."/>
            <person name="Muramatsu M."/>
            <person name="Hayashizaki Y."/>
        </authorList>
    </citation>
    <scope>NUCLEOTIDE SEQUENCE</scope>
    <source>
        <strain evidence="1">C57BL/6J</strain>
        <tissue evidence="1">Head</tissue>
    </source>
</reference>
<accession>Q8BKY3</accession>
<protein>
    <submittedName>
        <fullName evidence="1">Uncharacterized protein</fullName>
    </submittedName>
</protein>
<reference evidence="1" key="3">
    <citation type="journal article" date="2000" name="Genome Res.">
        <title>RIKEN integrated sequence analysis (RISA) system--384-format sequencing pipeline with 384 multicapillary sequencer.</title>
        <authorList>
            <person name="Shibata K."/>
            <person name="Itoh M."/>
            <person name="Aizawa K."/>
            <person name="Nagaoka S."/>
            <person name="Sasaki N."/>
            <person name="Carninci P."/>
            <person name="Konno H."/>
            <person name="Akiyama J."/>
            <person name="Nishi K."/>
            <person name="Kitsunai T."/>
            <person name="Tashiro H."/>
            <person name="Itoh M."/>
            <person name="Sumi N."/>
            <person name="Ishii Y."/>
            <person name="Nakamura S."/>
            <person name="Hazama M."/>
            <person name="Nishine T."/>
            <person name="Harada A."/>
            <person name="Yamamoto R."/>
            <person name="Matsumoto H."/>
            <person name="Sakaguchi S."/>
            <person name="Ikegami T."/>
            <person name="Kashiwagi K."/>
            <person name="Fujiwake S."/>
            <person name="Inoue K."/>
            <person name="Togawa Y."/>
            <person name="Izawa M."/>
            <person name="Ohara E."/>
            <person name="Watahiki M."/>
            <person name="Yoneda Y."/>
            <person name="Ishikawa T."/>
            <person name="Ozawa K."/>
            <person name="Tanaka T."/>
            <person name="Matsuura S."/>
            <person name="Kawai J."/>
            <person name="Okazaki Y."/>
            <person name="Muramatsu M."/>
            <person name="Inoue Y."/>
            <person name="Kira A."/>
            <person name="Hayashizaki Y."/>
        </authorList>
    </citation>
    <scope>NUCLEOTIDE SEQUENCE</scope>
    <source>
        <strain evidence="1">C57BL/6J</strain>
        <tissue evidence="1">Head</tissue>
    </source>
</reference>
<organism evidence="1">
    <name type="scientific">Mus musculus</name>
    <name type="common">Mouse</name>
    <dbReference type="NCBI Taxonomy" id="10090"/>
    <lineage>
        <taxon>Eukaryota</taxon>
        <taxon>Metazoa</taxon>
        <taxon>Chordata</taxon>
        <taxon>Craniata</taxon>
        <taxon>Vertebrata</taxon>
        <taxon>Euteleostomi</taxon>
        <taxon>Mammalia</taxon>
        <taxon>Eutheria</taxon>
        <taxon>Euarchontoglires</taxon>
        <taxon>Glires</taxon>
        <taxon>Rodentia</taxon>
        <taxon>Myomorpha</taxon>
        <taxon>Muroidea</taxon>
        <taxon>Muridae</taxon>
        <taxon>Murinae</taxon>
        <taxon>Mus</taxon>
        <taxon>Mus</taxon>
    </lineage>
</organism>